<dbReference type="AlphaFoldDB" id="U5ERK7"/>
<dbReference type="Pfam" id="PF11712">
    <property type="entry name" value="Vma12"/>
    <property type="match status" value="1"/>
</dbReference>
<dbReference type="PANTHER" id="PTHR31394">
    <property type="entry name" value="TRANSMEMBRANE PROTEIN 199"/>
    <property type="match status" value="1"/>
</dbReference>
<feature type="transmembrane region" description="Helical" evidence="7">
    <location>
        <begin position="196"/>
        <end position="221"/>
    </location>
</feature>
<protein>
    <submittedName>
        <fullName evidence="8">Putative endoplasmic reticulum-based factor for assembly of v-atpase</fullName>
    </submittedName>
</protein>
<evidence type="ECO:0000256" key="5">
    <source>
        <dbReference type="ARBA" id="ARBA00023136"/>
    </source>
</evidence>
<comment type="subcellular location">
    <subcellularLocation>
        <location evidence="1">Endoplasmic reticulum membrane</location>
        <topology evidence="1">Multi-pass membrane protein</topology>
    </subcellularLocation>
</comment>
<dbReference type="InterPro" id="IPR021013">
    <property type="entry name" value="ATPase_Vma12"/>
</dbReference>
<dbReference type="PANTHER" id="PTHR31394:SF1">
    <property type="entry name" value="TRANSMEMBRANE PROTEIN 199"/>
    <property type="match status" value="1"/>
</dbReference>
<dbReference type="EMBL" id="GANO01003709">
    <property type="protein sequence ID" value="JAB56162.1"/>
    <property type="molecule type" value="mRNA"/>
</dbReference>
<dbReference type="GO" id="GO:0005789">
    <property type="term" value="C:endoplasmic reticulum membrane"/>
    <property type="evidence" value="ECO:0007669"/>
    <property type="project" value="UniProtKB-SubCell"/>
</dbReference>
<keyword evidence="4 7" id="KW-1133">Transmembrane helix</keyword>
<organism evidence="8">
    <name type="scientific">Corethrella appendiculata</name>
    <dbReference type="NCBI Taxonomy" id="1370023"/>
    <lineage>
        <taxon>Eukaryota</taxon>
        <taxon>Metazoa</taxon>
        <taxon>Ecdysozoa</taxon>
        <taxon>Arthropoda</taxon>
        <taxon>Hexapoda</taxon>
        <taxon>Insecta</taxon>
        <taxon>Pterygota</taxon>
        <taxon>Neoptera</taxon>
        <taxon>Endopterygota</taxon>
        <taxon>Diptera</taxon>
        <taxon>Nematocera</taxon>
        <taxon>Culicoidea</taxon>
        <taxon>Chaoboridae</taxon>
        <taxon>Corethrella</taxon>
    </lineage>
</organism>
<evidence type="ECO:0000256" key="1">
    <source>
        <dbReference type="ARBA" id="ARBA00004477"/>
    </source>
</evidence>
<sequence length="278" mass="32436">MLKLPIKDPSIKIIPTSELCDFVATLCDEKQMPENVAQIYKKKNKLKNNVKIEEFSEEITVPQLTDSERKLLKEMKAKECGKSDEPKKKKQKSKLCKEFCLTLNDLKWLNEILVKMRENDDEFKTYLHELIKDSQIVLPENEMQERNPELEARCQRLRKEQETREYEAMTKNVDSVRKHMPEETISYQMKQINRHIIAILQFLFSVVAGFAFGFIGIELIIGQLDFGFRLLLGIMIALTVALAEIYFLAKKLNEEYELPPVQTNKSSPQKTPVKLHKD</sequence>
<keyword evidence="2 7" id="KW-0812">Transmembrane</keyword>
<evidence type="ECO:0000313" key="8">
    <source>
        <dbReference type="EMBL" id="JAB56162.1"/>
    </source>
</evidence>
<dbReference type="GO" id="GO:0070072">
    <property type="term" value="P:vacuolar proton-transporting V-type ATPase complex assembly"/>
    <property type="evidence" value="ECO:0007669"/>
    <property type="project" value="InterPro"/>
</dbReference>
<evidence type="ECO:0000256" key="3">
    <source>
        <dbReference type="ARBA" id="ARBA00022824"/>
    </source>
</evidence>
<proteinExistence type="evidence at transcript level"/>
<reference evidence="8" key="1">
    <citation type="journal article" date="2014" name="Insect Biochem. Mol. Biol.">
        <title>An insight into the sialome of the frog biting fly, Corethrella appendiculata.</title>
        <authorList>
            <person name="Ribeiro J.M.C."/>
            <person name="Chagas A.C."/>
            <person name="Pham V.M."/>
            <person name="Lounibos L.P."/>
            <person name="Calvo E."/>
        </authorList>
    </citation>
    <scope>NUCLEOTIDE SEQUENCE</scope>
    <source>
        <tissue evidence="8">Salivary glands</tissue>
    </source>
</reference>
<evidence type="ECO:0000256" key="6">
    <source>
        <dbReference type="SAM" id="Coils"/>
    </source>
</evidence>
<evidence type="ECO:0000256" key="2">
    <source>
        <dbReference type="ARBA" id="ARBA00022692"/>
    </source>
</evidence>
<keyword evidence="3" id="KW-0256">Endoplasmic reticulum</keyword>
<name>U5ERK7_9DIPT</name>
<keyword evidence="5 7" id="KW-0472">Membrane</keyword>
<accession>U5ERK7</accession>
<keyword evidence="6" id="KW-0175">Coiled coil</keyword>
<evidence type="ECO:0000256" key="4">
    <source>
        <dbReference type="ARBA" id="ARBA00022989"/>
    </source>
</evidence>
<feature type="transmembrane region" description="Helical" evidence="7">
    <location>
        <begin position="227"/>
        <end position="249"/>
    </location>
</feature>
<feature type="coiled-coil region" evidence="6">
    <location>
        <begin position="140"/>
        <end position="179"/>
    </location>
</feature>
<evidence type="ECO:0000256" key="7">
    <source>
        <dbReference type="SAM" id="Phobius"/>
    </source>
</evidence>